<dbReference type="OrthoDB" id="5958811at2"/>
<proteinExistence type="predicted"/>
<dbReference type="RefSeq" id="WP_067647835.1">
    <property type="nucleotide sequence ID" value="NZ_CP015249.1"/>
</dbReference>
<keyword evidence="2" id="KW-1185">Reference proteome</keyword>
<gene>
    <name evidence="1" type="ORF">I596_2418</name>
</gene>
<accession>A0A167H0U2</accession>
<dbReference type="Proteomes" id="UP000076830">
    <property type="component" value="Chromosome"/>
</dbReference>
<dbReference type="STRING" id="1300342.I596_2418"/>
<sequence>MFDDLRNRLRSQRPARLAAASGAHPIDGGPAPIRYRPLLVAQVPAEGHRLRTAMRGVLTALGRRDEDALVAGLLAFAGAFRGIGLARNVQFYPYLAWALHGTPAARTMFEAVHADAQRCLGGIEAILATYLTAPWGRDRRRRLAPDLVHVARLLGQWLRIDEEVLLPLYLPPGQYRTIGPAPPR</sequence>
<name>A0A167H0U2_9GAMM</name>
<organism evidence="1 2">
    <name type="scientific">Dokdonella koreensis DS-123</name>
    <dbReference type="NCBI Taxonomy" id="1300342"/>
    <lineage>
        <taxon>Bacteria</taxon>
        <taxon>Pseudomonadati</taxon>
        <taxon>Pseudomonadota</taxon>
        <taxon>Gammaproteobacteria</taxon>
        <taxon>Lysobacterales</taxon>
        <taxon>Rhodanobacteraceae</taxon>
        <taxon>Dokdonella</taxon>
    </lineage>
</organism>
<dbReference type="AlphaFoldDB" id="A0A167H0U2"/>
<dbReference type="EMBL" id="CP015249">
    <property type="protein sequence ID" value="ANB18426.1"/>
    <property type="molecule type" value="Genomic_DNA"/>
</dbReference>
<dbReference type="KEGG" id="dko:I596_2418"/>
<evidence type="ECO:0000313" key="1">
    <source>
        <dbReference type="EMBL" id="ANB18426.1"/>
    </source>
</evidence>
<protein>
    <submittedName>
        <fullName evidence="1">Uncharacterized protein</fullName>
    </submittedName>
</protein>
<reference evidence="1 2" key="1">
    <citation type="submission" date="2016-04" db="EMBL/GenBank/DDBJ databases">
        <title>Complete genome sequence of Dokdonella koreensis DS-123T.</title>
        <authorList>
            <person name="Kim J.F."/>
            <person name="Lee H."/>
            <person name="Kwak M.-J."/>
        </authorList>
    </citation>
    <scope>NUCLEOTIDE SEQUENCE [LARGE SCALE GENOMIC DNA]</scope>
    <source>
        <strain evidence="1 2">DS-123</strain>
    </source>
</reference>
<evidence type="ECO:0000313" key="2">
    <source>
        <dbReference type="Proteomes" id="UP000076830"/>
    </source>
</evidence>